<dbReference type="PANTHER" id="PTHR43390">
    <property type="entry name" value="SIGNAL PEPTIDASE I"/>
    <property type="match status" value="1"/>
</dbReference>
<dbReference type="GO" id="GO:0009003">
    <property type="term" value="F:signal peptidase activity"/>
    <property type="evidence" value="ECO:0007669"/>
    <property type="project" value="UniProtKB-EC"/>
</dbReference>
<dbReference type="InterPro" id="IPR019533">
    <property type="entry name" value="Peptidase_S26"/>
</dbReference>
<sequence length="227" mass="22982">MTSPATHDTDPVPASTARAGSSRAHRVPVMLAAGILAVVLVRAFVMQPYAVSSASMSPSLEEGERVLVSKVGSVEVGDVVVADVTDAWPGPDRSTHIDDGLIGRTLASASGALGIDLGEKSVLARVVATGGDEVVCCTDGRVGVDGKAVGPRLDDGAATFRLTVPPGRVFLLSDNATDAMDSRTHAGAGSTTDGTVSADAVVGTVVTRIWPLDRLGPPSPSSSTPQS</sequence>
<keyword evidence="3" id="KW-0472">Membrane</keyword>
<comment type="similarity">
    <text evidence="2 3">Belongs to the peptidase S26 family.</text>
</comment>
<accession>A0A0A0JY55</accession>
<keyword evidence="3" id="KW-0645">Protease</keyword>
<dbReference type="Gene3D" id="2.10.109.10">
    <property type="entry name" value="Umud Fragment, subunit A"/>
    <property type="match status" value="1"/>
</dbReference>
<dbReference type="CDD" id="cd06530">
    <property type="entry name" value="S26_SPase_I"/>
    <property type="match status" value="1"/>
</dbReference>
<keyword evidence="3" id="KW-0378">Hydrolase</keyword>
<proteinExistence type="inferred from homology"/>
<name>A0A0A0JY55_9MICO</name>
<dbReference type="PANTHER" id="PTHR43390:SF1">
    <property type="entry name" value="CHLOROPLAST PROCESSING PEPTIDASE"/>
    <property type="match status" value="1"/>
</dbReference>
<evidence type="ECO:0000259" key="5">
    <source>
        <dbReference type="Pfam" id="PF10502"/>
    </source>
</evidence>
<dbReference type="Pfam" id="PF10502">
    <property type="entry name" value="Peptidase_S26"/>
    <property type="match status" value="1"/>
</dbReference>
<protein>
    <recommendedName>
        <fullName evidence="3">Signal peptidase I</fullName>
        <ecNumber evidence="3">3.4.21.89</ecNumber>
    </recommendedName>
</protein>
<evidence type="ECO:0000313" key="6">
    <source>
        <dbReference type="EMBL" id="KGN40481.1"/>
    </source>
</evidence>
<dbReference type="eggNOG" id="COG0681">
    <property type="taxonomic scope" value="Bacteria"/>
</dbReference>
<comment type="caution">
    <text evidence="6">The sequence shown here is derived from an EMBL/GenBank/DDBJ whole genome shotgun (WGS) entry which is preliminary data.</text>
</comment>
<dbReference type="RefSeq" id="WP_052113004.1">
    <property type="nucleotide sequence ID" value="NZ_AVPL01000040.1"/>
</dbReference>
<feature type="region of interest" description="Disordered" evidence="4">
    <location>
        <begin position="1"/>
        <end position="20"/>
    </location>
</feature>
<dbReference type="GO" id="GO:0004252">
    <property type="term" value="F:serine-type endopeptidase activity"/>
    <property type="evidence" value="ECO:0007669"/>
    <property type="project" value="InterPro"/>
</dbReference>
<feature type="domain" description="Peptidase S26" evidence="5">
    <location>
        <begin position="32"/>
        <end position="210"/>
    </location>
</feature>
<organism evidence="6 7">
    <name type="scientific">Knoellia aerolata DSM 18566</name>
    <dbReference type="NCBI Taxonomy" id="1385519"/>
    <lineage>
        <taxon>Bacteria</taxon>
        <taxon>Bacillati</taxon>
        <taxon>Actinomycetota</taxon>
        <taxon>Actinomycetes</taxon>
        <taxon>Micrococcales</taxon>
        <taxon>Intrasporangiaceae</taxon>
        <taxon>Knoellia</taxon>
    </lineage>
</organism>
<dbReference type="STRING" id="1385519.N801_13555"/>
<evidence type="ECO:0000256" key="3">
    <source>
        <dbReference type="RuleBase" id="RU362042"/>
    </source>
</evidence>
<evidence type="ECO:0000256" key="1">
    <source>
        <dbReference type="ARBA" id="ARBA00004401"/>
    </source>
</evidence>
<dbReference type="AlphaFoldDB" id="A0A0A0JY55"/>
<dbReference type="PRINTS" id="PR00727">
    <property type="entry name" value="LEADERPTASE"/>
</dbReference>
<dbReference type="EMBL" id="AVPL01000040">
    <property type="protein sequence ID" value="KGN40481.1"/>
    <property type="molecule type" value="Genomic_DNA"/>
</dbReference>
<evidence type="ECO:0000313" key="7">
    <source>
        <dbReference type="Proteomes" id="UP000030013"/>
    </source>
</evidence>
<dbReference type="GO" id="GO:0005886">
    <property type="term" value="C:plasma membrane"/>
    <property type="evidence" value="ECO:0007669"/>
    <property type="project" value="UniProtKB-SubCell"/>
</dbReference>
<dbReference type="InterPro" id="IPR000223">
    <property type="entry name" value="Pept_S26A_signal_pept_1"/>
</dbReference>
<dbReference type="InterPro" id="IPR036286">
    <property type="entry name" value="LexA/Signal_pep-like_sf"/>
</dbReference>
<keyword evidence="3" id="KW-1133">Transmembrane helix</keyword>
<dbReference type="SUPFAM" id="SSF51306">
    <property type="entry name" value="LexA/Signal peptidase"/>
    <property type="match status" value="1"/>
</dbReference>
<dbReference type="EC" id="3.4.21.89" evidence="3"/>
<comment type="subcellular location">
    <subcellularLocation>
        <location evidence="1">Cell membrane</location>
        <topology evidence="1">Single-pass type II membrane protein</topology>
    </subcellularLocation>
    <subcellularLocation>
        <location evidence="3">Membrane</location>
        <topology evidence="3">Single-pass type II membrane protein</topology>
    </subcellularLocation>
</comment>
<feature type="transmembrane region" description="Helical" evidence="3">
    <location>
        <begin position="27"/>
        <end position="45"/>
    </location>
</feature>
<evidence type="ECO:0000256" key="4">
    <source>
        <dbReference type="SAM" id="MobiDB-lite"/>
    </source>
</evidence>
<reference evidence="6 7" key="1">
    <citation type="submission" date="2013-08" db="EMBL/GenBank/DDBJ databases">
        <title>The genome sequence of Knoellia aerolata.</title>
        <authorList>
            <person name="Zhu W."/>
            <person name="Wang G."/>
        </authorList>
    </citation>
    <scope>NUCLEOTIDE SEQUENCE [LARGE SCALE GENOMIC DNA]</scope>
    <source>
        <strain evidence="6 7">DSM 18566</strain>
    </source>
</reference>
<dbReference type="Proteomes" id="UP000030013">
    <property type="component" value="Unassembled WGS sequence"/>
</dbReference>
<keyword evidence="3" id="KW-0812">Transmembrane</keyword>
<comment type="catalytic activity">
    <reaction evidence="3">
        <text>Cleavage of hydrophobic, N-terminal signal or leader sequences from secreted and periplasmic proteins.</text>
        <dbReference type="EC" id="3.4.21.89"/>
    </reaction>
</comment>
<dbReference type="NCBIfam" id="TIGR02227">
    <property type="entry name" value="sigpep_I_bact"/>
    <property type="match status" value="1"/>
</dbReference>
<dbReference type="OrthoDB" id="9815782at2"/>
<evidence type="ECO:0000256" key="2">
    <source>
        <dbReference type="ARBA" id="ARBA00009370"/>
    </source>
</evidence>
<dbReference type="GO" id="GO:0006465">
    <property type="term" value="P:signal peptide processing"/>
    <property type="evidence" value="ECO:0007669"/>
    <property type="project" value="InterPro"/>
</dbReference>
<keyword evidence="7" id="KW-1185">Reference proteome</keyword>
<gene>
    <name evidence="6" type="ORF">N801_13555</name>
</gene>